<protein>
    <submittedName>
        <fullName evidence="1">Uncharacterized protein</fullName>
    </submittedName>
</protein>
<dbReference type="Proteomes" id="UP000007151">
    <property type="component" value="Unassembled WGS sequence"/>
</dbReference>
<proteinExistence type="predicted"/>
<evidence type="ECO:0000313" key="2">
    <source>
        <dbReference type="Proteomes" id="UP000007151"/>
    </source>
</evidence>
<gene>
    <name evidence="1" type="ORF">KGM_201393</name>
</gene>
<dbReference type="EMBL" id="AGBW02008503">
    <property type="protein sequence ID" value="OWR53199.1"/>
    <property type="molecule type" value="Genomic_DNA"/>
</dbReference>
<dbReference type="InParanoid" id="A0A212FHI5"/>
<evidence type="ECO:0000313" key="1">
    <source>
        <dbReference type="EMBL" id="OWR53199.1"/>
    </source>
</evidence>
<organism evidence="1 2">
    <name type="scientific">Danaus plexippus plexippus</name>
    <dbReference type="NCBI Taxonomy" id="278856"/>
    <lineage>
        <taxon>Eukaryota</taxon>
        <taxon>Metazoa</taxon>
        <taxon>Ecdysozoa</taxon>
        <taxon>Arthropoda</taxon>
        <taxon>Hexapoda</taxon>
        <taxon>Insecta</taxon>
        <taxon>Pterygota</taxon>
        <taxon>Neoptera</taxon>
        <taxon>Endopterygota</taxon>
        <taxon>Lepidoptera</taxon>
        <taxon>Glossata</taxon>
        <taxon>Ditrysia</taxon>
        <taxon>Papilionoidea</taxon>
        <taxon>Nymphalidae</taxon>
        <taxon>Danainae</taxon>
        <taxon>Danaini</taxon>
        <taxon>Danaina</taxon>
        <taxon>Danaus</taxon>
        <taxon>Danaus</taxon>
    </lineage>
</organism>
<sequence>MESLWFGGVGPHARSRPRLCDWQTRQNTVTVACVAIDPRSFNHSPAVATAIATKCSPHLESFLYKSVDIFLT</sequence>
<name>A0A212FHI5_DANPL</name>
<comment type="caution">
    <text evidence="1">The sequence shown here is derived from an EMBL/GenBank/DDBJ whole genome shotgun (WGS) entry which is preliminary data.</text>
</comment>
<accession>A0A212FHI5</accession>
<dbReference type="KEGG" id="dpl:KGM_201393"/>
<reference evidence="1 2" key="1">
    <citation type="journal article" date="2011" name="Cell">
        <title>The monarch butterfly genome yields insights into long-distance migration.</title>
        <authorList>
            <person name="Zhan S."/>
            <person name="Merlin C."/>
            <person name="Boore J.L."/>
            <person name="Reppert S.M."/>
        </authorList>
    </citation>
    <scope>NUCLEOTIDE SEQUENCE [LARGE SCALE GENOMIC DNA]</scope>
    <source>
        <strain evidence="1">F-2</strain>
    </source>
</reference>
<dbReference type="AlphaFoldDB" id="A0A212FHI5"/>
<keyword evidence="2" id="KW-1185">Reference proteome</keyword>